<dbReference type="InterPro" id="IPR013656">
    <property type="entry name" value="PAS_4"/>
</dbReference>
<dbReference type="InterPro" id="IPR000700">
    <property type="entry name" value="PAS-assoc_C"/>
</dbReference>
<organism evidence="9 10">
    <name type="scientific">Natronomonas salsuginis</name>
    <dbReference type="NCBI Taxonomy" id="2217661"/>
    <lineage>
        <taxon>Archaea</taxon>
        <taxon>Methanobacteriati</taxon>
        <taxon>Methanobacteriota</taxon>
        <taxon>Stenosarchaea group</taxon>
        <taxon>Halobacteria</taxon>
        <taxon>Halobacteriales</taxon>
        <taxon>Natronomonadaceae</taxon>
        <taxon>Natronomonas</taxon>
    </lineage>
</organism>
<keyword evidence="4" id="KW-0418">Kinase</keyword>
<dbReference type="InterPro" id="IPR003594">
    <property type="entry name" value="HATPase_dom"/>
</dbReference>
<dbReference type="CDD" id="cd00130">
    <property type="entry name" value="PAS"/>
    <property type="match status" value="2"/>
</dbReference>
<dbReference type="SMART" id="SM00388">
    <property type="entry name" value="HisKA"/>
    <property type="match status" value="1"/>
</dbReference>
<dbReference type="InterPro" id="IPR005467">
    <property type="entry name" value="His_kinase_dom"/>
</dbReference>
<dbReference type="OrthoDB" id="8127at2157"/>
<evidence type="ECO:0000256" key="2">
    <source>
        <dbReference type="ARBA" id="ARBA00012438"/>
    </source>
</evidence>
<dbReference type="SUPFAM" id="SSF55874">
    <property type="entry name" value="ATPase domain of HSP90 chaperone/DNA topoisomerase II/histidine kinase"/>
    <property type="match status" value="1"/>
</dbReference>
<dbReference type="PROSITE" id="PS50112">
    <property type="entry name" value="PAS"/>
    <property type="match status" value="2"/>
</dbReference>
<reference evidence="9 10" key="1">
    <citation type="submission" date="2019-04" db="EMBL/GenBank/DDBJ databases">
        <title>Natronomonas sp. F20-122 a newhaloarchaeon isolated from a saline saltern of Isla Bacuta, Huelva, Spain.</title>
        <authorList>
            <person name="Duran-Viseras A."/>
            <person name="Sanchez-Porro C."/>
            <person name="Ventosa A."/>
        </authorList>
    </citation>
    <scope>NUCLEOTIDE SEQUENCE [LARGE SCALE GENOMIC DNA]</scope>
    <source>
        <strain evidence="9 10">F20-122</strain>
    </source>
</reference>
<evidence type="ECO:0000259" key="8">
    <source>
        <dbReference type="PROSITE" id="PS50113"/>
    </source>
</evidence>
<dbReference type="InterPro" id="IPR036097">
    <property type="entry name" value="HisK_dim/P_sf"/>
</dbReference>
<dbReference type="SMART" id="SM00086">
    <property type="entry name" value="PAC"/>
    <property type="match status" value="2"/>
</dbReference>
<evidence type="ECO:0000256" key="3">
    <source>
        <dbReference type="ARBA" id="ARBA00022679"/>
    </source>
</evidence>
<feature type="domain" description="PAS" evidence="7">
    <location>
        <begin position="126"/>
        <end position="172"/>
    </location>
</feature>
<evidence type="ECO:0000313" key="10">
    <source>
        <dbReference type="Proteomes" id="UP000308037"/>
    </source>
</evidence>
<dbReference type="Pfam" id="PF02518">
    <property type="entry name" value="HATPase_c"/>
    <property type="match status" value="1"/>
</dbReference>
<dbReference type="GO" id="GO:0000155">
    <property type="term" value="F:phosphorelay sensor kinase activity"/>
    <property type="evidence" value="ECO:0007669"/>
    <property type="project" value="InterPro"/>
</dbReference>
<dbReference type="PANTHER" id="PTHR43711:SF1">
    <property type="entry name" value="HISTIDINE KINASE 1"/>
    <property type="match status" value="1"/>
</dbReference>
<dbReference type="SMART" id="SM00387">
    <property type="entry name" value="HATPase_c"/>
    <property type="match status" value="1"/>
</dbReference>
<sequence length="467" mass="51250">MAAVPTDDRLFRAMFEGTLDALLLADDDGTYIEANEAAGELLGCSSDELVGQSIADFLSADVDFEAAWNAFLEKGHARGQLEIRRPDGTVRTVEFAASAVILPGIHLSALRDVTDRETDRLELRRKTDMLTKVFETSPVGIVVVEADGQIVDANQRAETVLGLTRAEITDRTYDDDRWRLLSEDGTTLRTPELPVSTAIERGEPVFDAELGIETPIGDTVWLSVNAAPIHDVDGAVDRIVAVVSDVTDRREYRRLLEQQNERLEEYSATVSHDLRSPLSIASGWLDVAIEEESTESLDKVRDALDRMGNLITDLRALGRYGQTVDDMVELELRALAEAAWANVETTDATLEIDGGLGAINGDESRILQLFENLFRNAVDHAGPNVTVRLGALGDGFYVEDDGPGIPAANREEVFDFGYSTLERGTGIGLAIVEAVADAHGWEFDLTDADPHGARFEFRPRWHPDRDG</sequence>
<evidence type="ECO:0000256" key="4">
    <source>
        <dbReference type="ARBA" id="ARBA00022777"/>
    </source>
</evidence>
<dbReference type="Proteomes" id="UP000308037">
    <property type="component" value="Unassembled WGS sequence"/>
</dbReference>
<name>A0A4U5JI31_9EURY</name>
<dbReference type="SUPFAM" id="SSF47384">
    <property type="entry name" value="Homodimeric domain of signal transducing histidine kinase"/>
    <property type="match status" value="1"/>
</dbReference>
<accession>A0A4U5JI31</accession>
<evidence type="ECO:0000259" key="7">
    <source>
        <dbReference type="PROSITE" id="PS50112"/>
    </source>
</evidence>
<dbReference type="InterPro" id="IPR001610">
    <property type="entry name" value="PAC"/>
</dbReference>
<comment type="caution">
    <text evidence="9">The sequence shown here is derived from an EMBL/GenBank/DDBJ whole genome shotgun (WGS) entry which is preliminary data.</text>
</comment>
<proteinExistence type="predicted"/>
<dbReference type="SUPFAM" id="SSF55785">
    <property type="entry name" value="PYP-like sensor domain (PAS domain)"/>
    <property type="match status" value="2"/>
</dbReference>
<evidence type="ECO:0000259" key="6">
    <source>
        <dbReference type="PROSITE" id="PS50109"/>
    </source>
</evidence>
<dbReference type="InterPro" id="IPR035965">
    <property type="entry name" value="PAS-like_dom_sf"/>
</dbReference>
<dbReference type="InterPro" id="IPR000014">
    <property type="entry name" value="PAS"/>
</dbReference>
<dbReference type="CDD" id="cd00082">
    <property type="entry name" value="HisKA"/>
    <property type="match status" value="1"/>
</dbReference>
<keyword evidence="10" id="KW-1185">Reference proteome</keyword>
<keyword evidence="5" id="KW-0902">Two-component regulatory system</keyword>
<dbReference type="Gene3D" id="3.30.565.10">
    <property type="entry name" value="Histidine kinase-like ATPase, C-terminal domain"/>
    <property type="match status" value="1"/>
</dbReference>
<keyword evidence="3" id="KW-0808">Transferase</keyword>
<dbReference type="EMBL" id="QKNX01000001">
    <property type="protein sequence ID" value="TKR27698.1"/>
    <property type="molecule type" value="Genomic_DNA"/>
</dbReference>
<evidence type="ECO:0000256" key="5">
    <source>
        <dbReference type="ARBA" id="ARBA00023012"/>
    </source>
</evidence>
<gene>
    <name evidence="9" type="ORF">DM868_00995</name>
</gene>
<dbReference type="Gene3D" id="3.30.450.20">
    <property type="entry name" value="PAS domain"/>
    <property type="match status" value="2"/>
</dbReference>
<dbReference type="SMART" id="SM00091">
    <property type="entry name" value="PAS"/>
    <property type="match status" value="2"/>
</dbReference>
<dbReference type="CDD" id="cd00075">
    <property type="entry name" value="HATPase"/>
    <property type="match status" value="1"/>
</dbReference>
<dbReference type="PROSITE" id="PS50113">
    <property type="entry name" value="PAC"/>
    <property type="match status" value="1"/>
</dbReference>
<dbReference type="InterPro" id="IPR003661">
    <property type="entry name" value="HisK_dim/P_dom"/>
</dbReference>
<dbReference type="EC" id="2.7.13.3" evidence="2"/>
<feature type="domain" description="Histidine kinase" evidence="6">
    <location>
        <begin position="269"/>
        <end position="458"/>
    </location>
</feature>
<dbReference type="InterPro" id="IPR050736">
    <property type="entry name" value="Sensor_HK_Regulatory"/>
</dbReference>
<dbReference type="InterPro" id="IPR036890">
    <property type="entry name" value="HATPase_C_sf"/>
</dbReference>
<dbReference type="PANTHER" id="PTHR43711">
    <property type="entry name" value="TWO-COMPONENT HISTIDINE KINASE"/>
    <property type="match status" value="1"/>
</dbReference>
<protein>
    <recommendedName>
        <fullName evidence="2">histidine kinase</fullName>
        <ecNumber evidence="2">2.7.13.3</ecNumber>
    </recommendedName>
</protein>
<evidence type="ECO:0000256" key="1">
    <source>
        <dbReference type="ARBA" id="ARBA00000085"/>
    </source>
</evidence>
<comment type="catalytic activity">
    <reaction evidence="1">
        <text>ATP + protein L-histidine = ADP + protein N-phospho-L-histidine.</text>
        <dbReference type="EC" id="2.7.13.3"/>
    </reaction>
</comment>
<dbReference type="RefSeq" id="WP_137274999.1">
    <property type="nucleotide sequence ID" value="NZ_QKNX01000001.1"/>
</dbReference>
<dbReference type="Pfam" id="PF08448">
    <property type="entry name" value="PAS_4"/>
    <property type="match status" value="2"/>
</dbReference>
<feature type="domain" description="PAC" evidence="8">
    <location>
        <begin position="206"/>
        <end position="258"/>
    </location>
</feature>
<dbReference type="PROSITE" id="PS50109">
    <property type="entry name" value="HIS_KIN"/>
    <property type="match status" value="1"/>
</dbReference>
<dbReference type="NCBIfam" id="TIGR00229">
    <property type="entry name" value="sensory_box"/>
    <property type="match status" value="2"/>
</dbReference>
<dbReference type="AlphaFoldDB" id="A0A4U5JI31"/>
<dbReference type="Pfam" id="PF00512">
    <property type="entry name" value="HisKA"/>
    <property type="match status" value="1"/>
</dbReference>
<dbReference type="Gene3D" id="1.10.287.130">
    <property type="match status" value="1"/>
</dbReference>
<feature type="domain" description="PAS" evidence="7">
    <location>
        <begin position="7"/>
        <end position="61"/>
    </location>
</feature>
<evidence type="ECO:0000313" key="9">
    <source>
        <dbReference type="EMBL" id="TKR27698.1"/>
    </source>
</evidence>